<evidence type="ECO:0000313" key="2">
    <source>
        <dbReference type="EMBL" id="KAF3532028.1"/>
    </source>
</evidence>
<dbReference type="EMBL" id="QGKV02001507">
    <property type="protein sequence ID" value="KAF3532028.1"/>
    <property type="molecule type" value="Genomic_DNA"/>
</dbReference>
<keyword evidence="3" id="KW-1185">Reference proteome</keyword>
<organism evidence="2 3">
    <name type="scientific">Brassica cretica</name>
    <name type="common">Mustard</name>
    <dbReference type="NCBI Taxonomy" id="69181"/>
    <lineage>
        <taxon>Eukaryota</taxon>
        <taxon>Viridiplantae</taxon>
        <taxon>Streptophyta</taxon>
        <taxon>Embryophyta</taxon>
        <taxon>Tracheophyta</taxon>
        <taxon>Spermatophyta</taxon>
        <taxon>Magnoliopsida</taxon>
        <taxon>eudicotyledons</taxon>
        <taxon>Gunneridae</taxon>
        <taxon>Pentapetalae</taxon>
        <taxon>rosids</taxon>
        <taxon>malvids</taxon>
        <taxon>Brassicales</taxon>
        <taxon>Brassicaceae</taxon>
        <taxon>Brassiceae</taxon>
        <taxon>Brassica</taxon>
    </lineage>
</organism>
<dbReference type="Proteomes" id="UP000266723">
    <property type="component" value="Unassembled WGS sequence"/>
</dbReference>
<accession>A0ABQ7BID4</accession>
<comment type="caution">
    <text evidence="2">The sequence shown here is derived from an EMBL/GenBank/DDBJ whole genome shotgun (WGS) entry which is preliminary data.</text>
</comment>
<reference evidence="2 3" key="1">
    <citation type="journal article" date="2020" name="BMC Genomics">
        <title>Intraspecific diversification of the crop wild relative Brassica cretica Lam. using demographic model selection.</title>
        <authorList>
            <person name="Kioukis A."/>
            <person name="Michalopoulou V.A."/>
            <person name="Briers L."/>
            <person name="Pirintsos S."/>
            <person name="Studholme D.J."/>
            <person name="Pavlidis P."/>
            <person name="Sarris P.F."/>
        </authorList>
    </citation>
    <scope>NUCLEOTIDE SEQUENCE [LARGE SCALE GENOMIC DNA]</scope>
    <source>
        <strain evidence="3">cv. PFS-1207/04</strain>
    </source>
</reference>
<gene>
    <name evidence="2" type="ORF">DY000_02039593</name>
</gene>
<proteinExistence type="predicted"/>
<evidence type="ECO:0000256" key="1">
    <source>
        <dbReference type="SAM" id="MobiDB-lite"/>
    </source>
</evidence>
<feature type="region of interest" description="Disordered" evidence="1">
    <location>
        <begin position="1"/>
        <end position="35"/>
    </location>
</feature>
<protein>
    <submittedName>
        <fullName evidence="2">Uncharacterized protein</fullName>
    </submittedName>
</protein>
<name>A0ABQ7BID4_BRACR</name>
<sequence length="72" mass="8129">MTSSWAIENNVPPNRRRRRRRESRSFSSPSQGTEAVDFPFGFAVAEEVTVFLLVLRSLEIEAFLLGSIGMIV</sequence>
<evidence type="ECO:0000313" key="3">
    <source>
        <dbReference type="Proteomes" id="UP000266723"/>
    </source>
</evidence>